<dbReference type="Gene3D" id="3.90.550.10">
    <property type="entry name" value="Spore Coat Polysaccharide Biosynthesis Protein SpsA, Chain A"/>
    <property type="match status" value="1"/>
</dbReference>
<evidence type="ECO:0000259" key="1">
    <source>
        <dbReference type="Pfam" id="PF00483"/>
    </source>
</evidence>
<reference evidence="2 3" key="1">
    <citation type="journal article" date="2018" name="Microbiome">
        <title>Fine metagenomic profile of the Mediterranean stratified and mixed water columns revealed by assembly and recruitment.</title>
        <authorList>
            <person name="Haro-Moreno J.M."/>
            <person name="Lopez-Perez M."/>
            <person name="De La Torre J.R."/>
            <person name="Picazo A."/>
            <person name="Camacho A."/>
            <person name="Rodriguez-Valera F."/>
        </authorList>
    </citation>
    <scope>NUCLEOTIDE SEQUENCE [LARGE SCALE GENOMIC DNA]</scope>
    <source>
        <strain evidence="2">MED-G57</strain>
    </source>
</reference>
<dbReference type="Pfam" id="PF00483">
    <property type="entry name" value="NTP_transferase"/>
    <property type="match status" value="1"/>
</dbReference>
<feature type="domain" description="Nucleotidyl transferase" evidence="1">
    <location>
        <begin position="20"/>
        <end position="241"/>
    </location>
</feature>
<dbReference type="Proteomes" id="UP000253570">
    <property type="component" value="Unassembled WGS sequence"/>
</dbReference>
<sequence>MTIRLKVRFRMKNNHIVKDAFILSAGLGRRLLPYTKYNPKPLVPINEKPMIEYILDALFDIRIRNIYINTYYLSDQIEKYFQTKGLTNVHIKMESELLDTGGGVKSGLGEEYSDPIFIINCDALVLQNYSRLLSELRDNFIPSDMDAILALSKVSDAIGYSGSGDFYLGENNILESEKKITSKYVFMGISILNPITLRLTDKKKFSLIEIWKKLIFDKKCYGRMYYDKWCHTGSSQSLDYADKFFREQNS</sequence>
<proteinExistence type="predicted"/>
<evidence type="ECO:0000313" key="2">
    <source>
        <dbReference type="EMBL" id="RCL74373.1"/>
    </source>
</evidence>
<dbReference type="EMBL" id="QOQD01000002">
    <property type="protein sequence ID" value="RCL74373.1"/>
    <property type="molecule type" value="Genomic_DNA"/>
</dbReference>
<dbReference type="InterPro" id="IPR050486">
    <property type="entry name" value="Mannose-1P_guanyltransferase"/>
</dbReference>
<dbReference type="InterPro" id="IPR005835">
    <property type="entry name" value="NTP_transferase_dom"/>
</dbReference>
<dbReference type="InterPro" id="IPR029044">
    <property type="entry name" value="Nucleotide-diphossugar_trans"/>
</dbReference>
<dbReference type="PANTHER" id="PTHR22572">
    <property type="entry name" value="SUGAR-1-PHOSPHATE GUANYL TRANSFERASE"/>
    <property type="match status" value="1"/>
</dbReference>
<protein>
    <recommendedName>
        <fullName evidence="1">Nucleotidyl transferase domain-containing protein</fullName>
    </recommendedName>
</protein>
<name>A0A368DSW7_9PROT</name>
<accession>A0A368DSW7</accession>
<comment type="caution">
    <text evidence="2">The sequence shown here is derived from an EMBL/GenBank/DDBJ whole genome shotgun (WGS) entry which is preliminary data.</text>
</comment>
<dbReference type="AlphaFoldDB" id="A0A368DSW7"/>
<evidence type="ECO:0000313" key="3">
    <source>
        <dbReference type="Proteomes" id="UP000253570"/>
    </source>
</evidence>
<gene>
    <name evidence="2" type="ORF">DBW71_01210</name>
</gene>
<dbReference type="SUPFAM" id="SSF53448">
    <property type="entry name" value="Nucleotide-diphospho-sugar transferases"/>
    <property type="match status" value="1"/>
</dbReference>
<organism evidence="2 3">
    <name type="scientific">PS1 clade bacterium</name>
    <dbReference type="NCBI Taxonomy" id="2175152"/>
    <lineage>
        <taxon>Bacteria</taxon>
        <taxon>Pseudomonadati</taxon>
        <taxon>Pseudomonadota</taxon>
        <taxon>Alphaproteobacteria</taxon>
        <taxon>PS1 clade</taxon>
    </lineage>
</organism>